<dbReference type="InterPro" id="IPR010998">
    <property type="entry name" value="Integrase_recombinase_N"/>
</dbReference>
<dbReference type="EMBL" id="BMZD01000006">
    <property type="protein sequence ID" value="GHA03568.1"/>
    <property type="molecule type" value="Genomic_DNA"/>
</dbReference>
<comment type="caution">
    <text evidence="3">The sequence shown here is derived from an EMBL/GenBank/DDBJ whole genome shotgun (WGS) entry which is preliminary data.</text>
</comment>
<keyword evidence="4" id="KW-1185">Reference proteome</keyword>
<proteinExistence type="predicted"/>
<dbReference type="Gene3D" id="1.10.443.10">
    <property type="entry name" value="Intergrase catalytic core"/>
    <property type="match status" value="1"/>
</dbReference>
<sequence length="409" mass="46842">MVAKSRNALSEEIILISRGIAIYKVGASPYWQCRVRDARTKKYVVRSTKETSRIKARLAAEEIAAEIRGSVKRVERQFTFEAYGKRMIQKADRMVANGERHSNYARDIRYCLENEAWGLYRLLGQKDVREIRTREYQEAMDKIQSDRPDLSTSTRNILTATFRNVLKVARDDGVIDAVPATPRAKQKDAPRSYFPFHPLVAKHEDVYKSVIEKTKELGEKQHKVRGIPITDELYDLVLFLTHSFVRPTVSEVYALRHSDITVATDPRRLLITVRAGKTGYRVANSMPGAVSVYERILRRYPDAKPSDHLFYPHYGNRETAARNVQKLFRTVLDEAGIKDDPSAGIKYTIYSLRHTAICMRLVLSHGEVNIYNLAKNAGTSVEQIERFYARQLPLSREMAINLQKFGGQS</sequence>
<keyword evidence="1" id="KW-0238">DNA-binding</keyword>
<evidence type="ECO:0000313" key="4">
    <source>
        <dbReference type="Proteomes" id="UP000634139"/>
    </source>
</evidence>
<organism evidence="3 4">
    <name type="scientific">Novosphingobium arvoryzae</name>
    <dbReference type="NCBI Taxonomy" id="1256514"/>
    <lineage>
        <taxon>Bacteria</taxon>
        <taxon>Pseudomonadati</taxon>
        <taxon>Pseudomonadota</taxon>
        <taxon>Alphaproteobacteria</taxon>
        <taxon>Sphingomonadales</taxon>
        <taxon>Sphingomonadaceae</taxon>
        <taxon>Novosphingobium</taxon>
    </lineage>
</organism>
<dbReference type="GO" id="GO:0015074">
    <property type="term" value="P:DNA integration"/>
    <property type="evidence" value="ECO:0007669"/>
    <property type="project" value="InterPro"/>
</dbReference>
<name>A0A918VJB8_9SPHN</name>
<keyword evidence="2" id="KW-0233">DNA recombination</keyword>
<dbReference type="GO" id="GO:0006310">
    <property type="term" value="P:DNA recombination"/>
    <property type="evidence" value="ECO:0007669"/>
    <property type="project" value="UniProtKB-KW"/>
</dbReference>
<dbReference type="SUPFAM" id="SSF56349">
    <property type="entry name" value="DNA breaking-rejoining enzymes"/>
    <property type="match status" value="1"/>
</dbReference>
<dbReference type="InterPro" id="IPR013762">
    <property type="entry name" value="Integrase-like_cat_sf"/>
</dbReference>
<reference evidence="3" key="1">
    <citation type="journal article" date="2014" name="Int. J. Syst. Evol. Microbiol.">
        <title>Complete genome sequence of Corynebacterium casei LMG S-19264T (=DSM 44701T), isolated from a smear-ripened cheese.</title>
        <authorList>
            <consortium name="US DOE Joint Genome Institute (JGI-PGF)"/>
            <person name="Walter F."/>
            <person name="Albersmeier A."/>
            <person name="Kalinowski J."/>
            <person name="Ruckert C."/>
        </authorList>
    </citation>
    <scope>NUCLEOTIDE SEQUENCE</scope>
    <source>
        <strain evidence="3">KCTC 32422</strain>
    </source>
</reference>
<evidence type="ECO:0000256" key="2">
    <source>
        <dbReference type="ARBA" id="ARBA00023172"/>
    </source>
</evidence>
<gene>
    <name evidence="3" type="ORF">GCM10011617_25860</name>
</gene>
<protein>
    <recommendedName>
        <fullName evidence="5">Phage integrase family protein</fullName>
    </recommendedName>
</protein>
<dbReference type="Proteomes" id="UP000634139">
    <property type="component" value="Unassembled WGS sequence"/>
</dbReference>
<evidence type="ECO:0000313" key="3">
    <source>
        <dbReference type="EMBL" id="GHA03568.1"/>
    </source>
</evidence>
<dbReference type="AlphaFoldDB" id="A0A918VJB8"/>
<evidence type="ECO:0008006" key="5">
    <source>
        <dbReference type="Google" id="ProtNLM"/>
    </source>
</evidence>
<dbReference type="RefSeq" id="WP_189542220.1">
    <property type="nucleotide sequence ID" value="NZ_BMZD01000006.1"/>
</dbReference>
<evidence type="ECO:0000256" key="1">
    <source>
        <dbReference type="ARBA" id="ARBA00023125"/>
    </source>
</evidence>
<accession>A0A918VJB8</accession>
<reference evidence="3" key="2">
    <citation type="submission" date="2020-09" db="EMBL/GenBank/DDBJ databases">
        <authorList>
            <person name="Sun Q."/>
            <person name="Kim S."/>
        </authorList>
    </citation>
    <scope>NUCLEOTIDE SEQUENCE</scope>
    <source>
        <strain evidence="3">KCTC 32422</strain>
    </source>
</reference>
<dbReference type="Gene3D" id="1.10.150.130">
    <property type="match status" value="1"/>
</dbReference>
<dbReference type="InterPro" id="IPR011010">
    <property type="entry name" value="DNA_brk_join_enz"/>
</dbReference>
<dbReference type="GO" id="GO:0003677">
    <property type="term" value="F:DNA binding"/>
    <property type="evidence" value="ECO:0007669"/>
    <property type="project" value="UniProtKB-KW"/>
</dbReference>